<name>A0A6L5X5Q9_9FIRM</name>
<proteinExistence type="predicted"/>
<keyword evidence="2" id="KW-1185">Reference proteome</keyword>
<evidence type="ECO:0000313" key="2">
    <source>
        <dbReference type="Proteomes" id="UP000481852"/>
    </source>
</evidence>
<gene>
    <name evidence="1" type="ORF">FYJ35_11080</name>
</gene>
<accession>A0A6L5X5Q9</accession>
<comment type="caution">
    <text evidence="1">The sequence shown here is derived from an EMBL/GenBank/DDBJ whole genome shotgun (WGS) entry which is preliminary data.</text>
</comment>
<reference evidence="1 2" key="1">
    <citation type="submission" date="2019-08" db="EMBL/GenBank/DDBJ databases">
        <title>In-depth cultivation of the pig gut microbiome towards novel bacterial diversity and tailored functional studies.</title>
        <authorList>
            <person name="Wylensek D."/>
            <person name="Hitch T.C.A."/>
            <person name="Clavel T."/>
        </authorList>
    </citation>
    <scope>NUCLEOTIDE SEQUENCE [LARGE SCALE GENOMIC DNA]</scope>
    <source>
        <strain evidence="1 2">Oil+RF-744-WCA-WT-11</strain>
    </source>
</reference>
<dbReference type="RefSeq" id="WP_154526560.1">
    <property type="nucleotide sequence ID" value="NZ_VULZ01000013.1"/>
</dbReference>
<dbReference type="Proteomes" id="UP000481852">
    <property type="component" value="Unassembled WGS sequence"/>
</dbReference>
<evidence type="ECO:0000313" key="1">
    <source>
        <dbReference type="EMBL" id="MSS15570.1"/>
    </source>
</evidence>
<dbReference type="EMBL" id="VULZ01000013">
    <property type="protein sequence ID" value="MSS15570.1"/>
    <property type="molecule type" value="Genomic_DNA"/>
</dbReference>
<dbReference type="AlphaFoldDB" id="A0A6L5X5Q9"/>
<protein>
    <submittedName>
        <fullName evidence="1">Uncharacterized protein</fullName>
    </submittedName>
</protein>
<organism evidence="1 2">
    <name type="scientific">Porcincola intestinalis</name>
    <dbReference type="NCBI Taxonomy" id="2606632"/>
    <lineage>
        <taxon>Bacteria</taxon>
        <taxon>Bacillati</taxon>
        <taxon>Bacillota</taxon>
        <taxon>Clostridia</taxon>
        <taxon>Lachnospirales</taxon>
        <taxon>Lachnospiraceae</taxon>
        <taxon>Porcincola</taxon>
    </lineage>
</organism>
<sequence length="97" mass="11707">MRTVRTQPERRQHEKWMIECTAHRYICLYRNNEVVMGYSNLMHSMESIMGYVEHKTGCRFTDIPIRGKREDFTGLMFDKISAKEDFERQMRLQEVQG</sequence>